<dbReference type="InParanoid" id="H6BKW8"/>
<dbReference type="HOGENOM" id="CLU_1360408_0_0_1"/>
<protein>
    <submittedName>
        <fullName evidence="1">Uncharacterized protein</fullName>
    </submittedName>
</protein>
<sequence>MPPWDQTHPLLDQNDIVRRTSFVATACFMMSLVHLGKKPIIHIDEMSHICIFRQPQDEMLMRDILNIAGDVNFRPCFVGEELESQLLLTRVLPQLHVLVALAGTRVVAAIIDHHVRPRQARVTKKCPRRRQIGAVQSVGLWHELLRDKEQAGPVNAVLVQHEQMLWADRGQHETWIWIQEWVPSCTCLALRCIWWDYRFAA</sequence>
<gene>
    <name evidence="1" type="ORF">HMPREF1120_00961</name>
</gene>
<dbReference type="AlphaFoldDB" id="H6BKW8"/>
<dbReference type="RefSeq" id="XP_009153213.1">
    <property type="nucleotide sequence ID" value="XM_009154965.1"/>
</dbReference>
<proteinExistence type="predicted"/>
<dbReference type="Proteomes" id="UP000007304">
    <property type="component" value="Unassembled WGS sequence"/>
</dbReference>
<organism evidence="1 2">
    <name type="scientific">Exophiala dermatitidis (strain ATCC 34100 / CBS 525.76 / NIH/UT8656)</name>
    <name type="common">Black yeast</name>
    <name type="synonym">Wangiella dermatitidis</name>
    <dbReference type="NCBI Taxonomy" id="858893"/>
    <lineage>
        <taxon>Eukaryota</taxon>
        <taxon>Fungi</taxon>
        <taxon>Dikarya</taxon>
        <taxon>Ascomycota</taxon>
        <taxon>Pezizomycotina</taxon>
        <taxon>Eurotiomycetes</taxon>
        <taxon>Chaetothyriomycetidae</taxon>
        <taxon>Chaetothyriales</taxon>
        <taxon>Herpotrichiellaceae</taxon>
        <taxon>Exophiala</taxon>
    </lineage>
</organism>
<dbReference type="GeneID" id="20305600"/>
<evidence type="ECO:0000313" key="2">
    <source>
        <dbReference type="Proteomes" id="UP000007304"/>
    </source>
</evidence>
<accession>H6BKW8</accession>
<reference evidence="1" key="1">
    <citation type="submission" date="2011-07" db="EMBL/GenBank/DDBJ databases">
        <title>The Genome Sequence of Exophiala (Wangiella) dermatitidis NIH/UT8656.</title>
        <authorList>
            <consortium name="The Broad Institute Genome Sequencing Platform"/>
            <person name="Cuomo C."/>
            <person name="Wang Z."/>
            <person name="Hunicke-Smith S."/>
            <person name="Szanislo P.J."/>
            <person name="Earl A."/>
            <person name="Young S.K."/>
            <person name="Zeng Q."/>
            <person name="Gargeya S."/>
            <person name="Fitzgerald M."/>
            <person name="Haas B."/>
            <person name="Abouelleil A."/>
            <person name="Alvarado L."/>
            <person name="Arachchi H.M."/>
            <person name="Berlin A."/>
            <person name="Brown A."/>
            <person name="Chapman S.B."/>
            <person name="Chen Z."/>
            <person name="Dunbar C."/>
            <person name="Freedman E."/>
            <person name="Gearin G."/>
            <person name="Gellesch M."/>
            <person name="Goldberg J."/>
            <person name="Griggs A."/>
            <person name="Gujja S."/>
            <person name="Heiman D."/>
            <person name="Howarth C."/>
            <person name="Larson L."/>
            <person name="Lui A."/>
            <person name="MacDonald P.J.P."/>
            <person name="Montmayeur A."/>
            <person name="Murphy C."/>
            <person name="Neiman D."/>
            <person name="Pearson M."/>
            <person name="Priest M."/>
            <person name="Roberts A."/>
            <person name="Saif S."/>
            <person name="Shea T."/>
            <person name="Shenoy N."/>
            <person name="Sisk P."/>
            <person name="Stolte C."/>
            <person name="Sykes S."/>
            <person name="Wortman J."/>
            <person name="Nusbaum C."/>
            <person name="Birren B."/>
        </authorList>
    </citation>
    <scope>NUCLEOTIDE SEQUENCE</scope>
    <source>
        <strain evidence="1">NIH/UT8656</strain>
    </source>
</reference>
<evidence type="ECO:0000313" key="1">
    <source>
        <dbReference type="EMBL" id="EHY52752.1"/>
    </source>
</evidence>
<dbReference type="VEuPathDB" id="FungiDB:HMPREF1120_00961"/>
<name>H6BKW8_EXODN</name>
<dbReference type="EMBL" id="JH226130">
    <property type="protein sequence ID" value="EHY52752.1"/>
    <property type="molecule type" value="Genomic_DNA"/>
</dbReference>
<keyword evidence="2" id="KW-1185">Reference proteome</keyword>